<dbReference type="GO" id="GO:0052816">
    <property type="term" value="F:long-chain fatty acyl-CoA hydrolase activity"/>
    <property type="evidence" value="ECO:0007669"/>
    <property type="project" value="TreeGrafter"/>
</dbReference>
<dbReference type="PANTHER" id="PTHR24139">
    <property type="entry name" value="CALCIUM-INDEPENDENT PHOSPHOLIPASE A2"/>
    <property type="match status" value="1"/>
</dbReference>
<dbReference type="EMBL" id="CAXKWB010025835">
    <property type="protein sequence ID" value="CAL4128824.1"/>
    <property type="molecule type" value="Genomic_DNA"/>
</dbReference>
<dbReference type="InterPro" id="IPR002110">
    <property type="entry name" value="Ankyrin_rpt"/>
</dbReference>
<name>A0AAV2RN43_MEGNR</name>
<dbReference type="Proteomes" id="UP001497623">
    <property type="component" value="Unassembled WGS sequence"/>
</dbReference>
<comment type="caution">
    <text evidence="3">The sequence shown here is derived from an EMBL/GenBank/DDBJ whole genome shotgun (WGS) entry which is preliminary data.</text>
</comment>
<feature type="non-terminal residue" evidence="3">
    <location>
        <position position="287"/>
    </location>
</feature>
<organism evidence="3 4">
    <name type="scientific">Meganyctiphanes norvegica</name>
    <name type="common">Northern krill</name>
    <name type="synonym">Thysanopoda norvegica</name>
    <dbReference type="NCBI Taxonomy" id="48144"/>
    <lineage>
        <taxon>Eukaryota</taxon>
        <taxon>Metazoa</taxon>
        <taxon>Ecdysozoa</taxon>
        <taxon>Arthropoda</taxon>
        <taxon>Crustacea</taxon>
        <taxon>Multicrustacea</taxon>
        <taxon>Malacostraca</taxon>
        <taxon>Eumalacostraca</taxon>
        <taxon>Eucarida</taxon>
        <taxon>Euphausiacea</taxon>
        <taxon>Euphausiidae</taxon>
        <taxon>Meganyctiphanes</taxon>
    </lineage>
</organism>
<evidence type="ECO:0000313" key="4">
    <source>
        <dbReference type="Proteomes" id="UP001497623"/>
    </source>
</evidence>
<protein>
    <submittedName>
        <fullName evidence="3">Uncharacterized protein</fullName>
    </submittedName>
</protein>
<reference evidence="3 4" key="1">
    <citation type="submission" date="2024-05" db="EMBL/GenBank/DDBJ databases">
        <authorList>
            <person name="Wallberg A."/>
        </authorList>
    </citation>
    <scope>NUCLEOTIDE SEQUENCE [LARGE SCALE GENOMIC DNA]</scope>
</reference>
<sequence>MAFFGNLIKSFLSNEGPSPDAVIEVNISNYVRIPICCREDCLVLYGPNSKQQYELLLQKPIGDSLSKAFCLFRVIEWTDAQMRFLALKDTIPPLTTIMPYEIVNQQSLQTLCNLLREHQTWTVAHIAAYQGYSKAFAHQSVARSANTQELELKQTPLHIAIHRGHTDTVRTLLEMNVSVDSTDAKENSIYHIAAPTNKQLIELVCKRESRLLNHPNAAGETPLHVACKSDKPECVKALLCAGADVNVAATHDSTLPIHTAMAANSCQSAKEIITMYPNMLNVQESMG</sequence>
<dbReference type="SUPFAM" id="SSF48403">
    <property type="entry name" value="Ankyrin repeat"/>
    <property type="match status" value="1"/>
</dbReference>
<feature type="repeat" description="ANK" evidence="2">
    <location>
        <begin position="218"/>
        <end position="250"/>
    </location>
</feature>
<gene>
    <name evidence="3" type="ORF">MNOR_LOCUS26205</name>
</gene>
<dbReference type="Gene3D" id="1.25.40.20">
    <property type="entry name" value="Ankyrin repeat-containing domain"/>
    <property type="match status" value="1"/>
</dbReference>
<dbReference type="GO" id="GO:0047499">
    <property type="term" value="F:calcium-independent phospholipase A2 activity"/>
    <property type="evidence" value="ECO:0007669"/>
    <property type="project" value="InterPro"/>
</dbReference>
<dbReference type="SMART" id="SM00248">
    <property type="entry name" value="ANK"/>
    <property type="match status" value="3"/>
</dbReference>
<dbReference type="Pfam" id="PF13606">
    <property type="entry name" value="Ank_3"/>
    <property type="match status" value="1"/>
</dbReference>
<dbReference type="GO" id="GO:2000304">
    <property type="term" value="P:positive regulation of ceramide biosynthetic process"/>
    <property type="evidence" value="ECO:0007669"/>
    <property type="project" value="TreeGrafter"/>
</dbReference>
<dbReference type="GO" id="GO:0005739">
    <property type="term" value="C:mitochondrion"/>
    <property type="evidence" value="ECO:0007669"/>
    <property type="project" value="TreeGrafter"/>
</dbReference>
<dbReference type="PROSITE" id="PS50088">
    <property type="entry name" value="ANK_REPEAT"/>
    <property type="match status" value="2"/>
</dbReference>
<keyword evidence="1" id="KW-0378">Hydrolase</keyword>
<dbReference type="PROSITE" id="PS50297">
    <property type="entry name" value="ANK_REP_REGION"/>
    <property type="match status" value="2"/>
</dbReference>
<dbReference type="InterPro" id="IPR036770">
    <property type="entry name" value="Ankyrin_rpt-contain_sf"/>
</dbReference>
<feature type="repeat" description="ANK" evidence="2">
    <location>
        <begin position="152"/>
        <end position="184"/>
    </location>
</feature>
<evidence type="ECO:0000313" key="3">
    <source>
        <dbReference type="EMBL" id="CAL4128824.1"/>
    </source>
</evidence>
<evidence type="ECO:0000256" key="2">
    <source>
        <dbReference type="PROSITE-ProRule" id="PRU00023"/>
    </source>
</evidence>
<proteinExistence type="predicted"/>
<keyword evidence="2" id="KW-0040">ANK repeat</keyword>
<dbReference type="PANTHER" id="PTHR24139:SF34">
    <property type="entry name" value="85_88 KDA CALCIUM-INDEPENDENT PHOSPHOLIPASE A2"/>
    <property type="match status" value="1"/>
</dbReference>
<dbReference type="AlphaFoldDB" id="A0AAV2RN43"/>
<evidence type="ECO:0000256" key="1">
    <source>
        <dbReference type="ARBA" id="ARBA00022801"/>
    </source>
</evidence>
<dbReference type="Pfam" id="PF12796">
    <property type="entry name" value="Ank_2"/>
    <property type="match status" value="1"/>
</dbReference>
<accession>A0AAV2RN43</accession>
<dbReference type="PRINTS" id="PR01415">
    <property type="entry name" value="ANKYRIN"/>
</dbReference>
<dbReference type="InterPro" id="IPR047148">
    <property type="entry name" value="PLPL9"/>
</dbReference>
<keyword evidence="4" id="KW-1185">Reference proteome</keyword>